<name>F4PPK1_CACFS</name>
<dbReference type="GeneID" id="14874261"/>
<gene>
    <name evidence="1" type="ORF">DFA_04432</name>
</gene>
<proteinExistence type="predicted"/>
<dbReference type="EMBL" id="GL883009">
    <property type="protein sequence ID" value="EGG22314.1"/>
    <property type="molecule type" value="Genomic_DNA"/>
</dbReference>
<dbReference type="OrthoDB" id="14681at2759"/>
<dbReference type="KEGG" id="dfa:DFA_04432"/>
<dbReference type="RefSeq" id="XP_004360165.1">
    <property type="nucleotide sequence ID" value="XM_004360108.1"/>
</dbReference>
<reference evidence="2" key="1">
    <citation type="journal article" date="2011" name="Genome Res.">
        <title>Phylogeny-wide analysis of social amoeba genomes highlights ancient origins for complex intercellular communication.</title>
        <authorList>
            <person name="Heidel A.J."/>
            <person name="Lawal H.M."/>
            <person name="Felder M."/>
            <person name="Schilde C."/>
            <person name="Helps N.R."/>
            <person name="Tunggal B."/>
            <person name="Rivero F."/>
            <person name="John U."/>
            <person name="Schleicher M."/>
            <person name="Eichinger L."/>
            <person name="Platzer M."/>
            <person name="Noegel A.A."/>
            <person name="Schaap P."/>
            <person name="Gloeckner G."/>
        </authorList>
    </citation>
    <scope>NUCLEOTIDE SEQUENCE [LARGE SCALE GENOMIC DNA]</scope>
    <source>
        <strain evidence="2">SH3</strain>
    </source>
</reference>
<organism evidence="1 2">
    <name type="scientific">Cavenderia fasciculata</name>
    <name type="common">Slime mold</name>
    <name type="synonym">Dictyostelium fasciculatum</name>
    <dbReference type="NCBI Taxonomy" id="261658"/>
    <lineage>
        <taxon>Eukaryota</taxon>
        <taxon>Amoebozoa</taxon>
        <taxon>Evosea</taxon>
        <taxon>Eumycetozoa</taxon>
        <taxon>Dictyostelia</taxon>
        <taxon>Acytosteliales</taxon>
        <taxon>Cavenderiaceae</taxon>
        <taxon>Cavenderia</taxon>
    </lineage>
</organism>
<dbReference type="AlphaFoldDB" id="F4PPK1"/>
<accession>F4PPK1</accession>
<protein>
    <submittedName>
        <fullName evidence="1">Uncharacterized protein</fullName>
    </submittedName>
</protein>
<dbReference type="Proteomes" id="UP000007797">
    <property type="component" value="Unassembled WGS sequence"/>
</dbReference>
<sequence length="209" mass="23811">MKHNRASFNLFTLHSMDKLEIQCRKELLKEYEKALERAGPIGKLSKHLLPYELDLIDKGLLKNITHKGASSIWLEAPSFLDYDLQTHTNVYRPMGDSEVQFLIDNNQLPDDRPYQAIIEGQVGRIYSTKYLTGVKHTDTFPSTVVEFTCPKPMIEAIKKVQIKIEDGALSMGLGDKAGKQLPVFNQSIRNGETTWRIVKVKRSPPIQSR</sequence>
<keyword evidence="2" id="KW-1185">Reference proteome</keyword>
<evidence type="ECO:0000313" key="1">
    <source>
        <dbReference type="EMBL" id="EGG22314.1"/>
    </source>
</evidence>
<dbReference type="OMA" id="VYRPMGD"/>
<evidence type="ECO:0000313" key="2">
    <source>
        <dbReference type="Proteomes" id="UP000007797"/>
    </source>
</evidence>